<evidence type="ECO:0000313" key="3">
    <source>
        <dbReference type="EMBL" id="CAD8192961.1"/>
    </source>
</evidence>
<keyword evidence="1" id="KW-0472">Membrane</keyword>
<keyword evidence="2" id="KW-0732">Signal</keyword>
<accession>A0A8S1WWK1</accession>
<keyword evidence="1" id="KW-0812">Transmembrane</keyword>
<proteinExistence type="predicted"/>
<feature type="chain" id="PRO_5035906351" description="Transmembrane protein" evidence="2">
    <location>
        <begin position="17"/>
        <end position="1736"/>
    </location>
</feature>
<dbReference type="Proteomes" id="UP000683925">
    <property type="component" value="Unassembled WGS sequence"/>
</dbReference>
<comment type="caution">
    <text evidence="3">The sequence shown here is derived from an EMBL/GenBank/DDBJ whole genome shotgun (WGS) entry which is preliminary data.</text>
</comment>
<evidence type="ECO:0000313" key="4">
    <source>
        <dbReference type="Proteomes" id="UP000683925"/>
    </source>
</evidence>
<evidence type="ECO:0000256" key="2">
    <source>
        <dbReference type="SAM" id="SignalP"/>
    </source>
</evidence>
<reference evidence="3" key="1">
    <citation type="submission" date="2021-01" db="EMBL/GenBank/DDBJ databases">
        <authorList>
            <consortium name="Genoscope - CEA"/>
            <person name="William W."/>
        </authorList>
    </citation>
    <scope>NUCLEOTIDE SEQUENCE</scope>
</reference>
<keyword evidence="4" id="KW-1185">Reference proteome</keyword>
<name>A0A8S1WWK1_PAROT</name>
<dbReference type="EMBL" id="CAJJDP010000103">
    <property type="protein sequence ID" value="CAD8192961.1"/>
    <property type="molecule type" value="Genomic_DNA"/>
</dbReference>
<dbReference type="OrthoDB" id="422728at2759"/>
<organism evidence="3 4">
    <name type="scientific">Paramecium octaurelia</name>
    <dbReference type="NCBI Taxonomy" id="43137"/>
    <lineage>
        <taxon>Eukaryota</taxon>
        <taxon>Sar</taxon>
        <taxon>Alveolata</taxon>
        <taxon>Ciliophora</taxon>
        <taxon>Intramacronucleata</taxon>
        <taxon>Oligohymenophorea</taxon>
        <taxon>Peniculida</taxon>
        <taxon>Parameciidae</taxon>
        <taxon>Paramecium</taxon>
    </lineage>
</organism>
<evidence type="ECO:0008006" key="5">
    <source>
        <dbReference type="Google" id="ProtNLM"/>
    </source>
</evidence>
<feature type="transmembrane region" description="Helical" evidence="1">
    <location>
        <begin position="1682"/>
        <end position="1703"/>
    </location>
</feature>
<evidence type="ECO:0000256" key="1">
    <source>
        <dbReference type="SAM" id="Phobius"/>
    </source>
</evidence>
<keyword evidence="1" id="KW-1133">Transmembrane helix</keyword>
<dbReference type="OMA" id="THRSFLM"/>
<gene>
    <name evidence="3" type="ORF">POCTA_138.1.T1030141</name>
</gene>
<protein>
    <recommendedName>
        <fullName evidence="5">Transmembrane protein</fullName>
    </recommendedName>
</protein>
<sequence length="1736" mass="200539">MLLLILLFQSLMPSQQYDQEIVELEIEKQYEFYGKVPGGSTSELHAVHFYKFLVENVIPNEDIFVVLKALHDQSSFPSLYISKVNQYPTIHDELCGNNGMDVCVIEEENLIANTTYYLGVYCLQDCDYELTIHYEEEEVLALGEAVIVKFANETESILKVGMPTSMNGIDRILIRAHYIQDRNTILNESFHFYVNEGNETPSPVQFQYEAEGIWMIGKGVVIYKNSTNLKGNLTVLILGVPNTRMYFVTTVYESIRSVGLFERVDDLVIETKTNYYKLSVQDEYFEFLDRNSLSFDIHPFEGNPDVYITPCHKGECSLDYKDYLWQSQLDLGYESITISRSNRINNGNEREFIIAINGVNNFSSYSFVAYLSNYYSRVLSIHTFESGFLGKSELAEYIVDTYDELNQTFTITANYPVGHGIIILKKCSKNKTELSRVTNHFAYIINAGPDNYYNCSITKEQIEQVQIGQALKSGSSELHSAENTMQFYYNKTECESNVTMLKYENILTNCQYVVGVYSNIEHMNYQIFIKGQEMHVELTESTTHRSFLMEYSTDLYSFTINDEDLVEVVFQITAVTGEYDAFASRIHEKPNSTCFDRSANMDLDVLQYKAETETNDLSGEYYIRIIAKALLRYTITPIVYRKSHEEINYIHLTESIPYSHLQTKIDSVTYFNFEYRQNGPLFIHLNGIYGYFICYVIGSNGGIEDGHPDSSAYDFALRSSQHTLIIDNPKQYYYVQVNSISLGLNESYEIQYTSSSSLMELFYGEPLITQLDNSHQSFYYYQNPYALEKLFIVRTYLTEYNDKNNLKVYISLKNKFPNKENCEYEIPTSAAYLTLSNIAENTIVYVGVYSAGYNEYSLLIRGVTGITEIQDNTVQQVPIPSFEQYQSSNLYFLVPKNLNSTIQIQAYTQFTEIILFCSIKDYAVVSKDLRSNNHSIFPNSSTNGIEEEASASVSNKLLVIYKEQLEVCQTYKQGCVLLISVKLDQQSLFSYIQGHQYNNISTVNGEDGYFNIMISTQYSIIKNGEMLIGYSGENMMSYYYFYVDNPVQFIQITARPVDDCDPDLYVNKLINDTISYPTEDSNTYKSMSYKSDILIIREPDNVGSYIIGVSGFRKECTYELLLNFADIEMYYISNGQLATHQINHTVYYFYQHIKKESFRIMIQRMNSVDVAINTYSQYNDSDDGLFELLPYKGTDDIKILQEHNDNLFGGIIQINQTNKNFCYYCTYIIALKPLRSTEIQLLIAYNSIALNIEYGRIYYDQCVETCKYQVEHGDLNIYVYSQNIELFFFENDNFKFAMNLSNSQHVIPINSSYTLSIVNPNVNSTISYWLSLQSAQNFINLHLGKSYKANNSVAQNVTQFTFTPITVEQEYTIIVNSKSGVSVELFYLSKNVTEFILINPIQEWSVSKSQLELKYILPSVDYYYKITLHCQGQYSITLNLEGLKYIDQNQHYIEQIQSTQTYNIYGARGQELLIEKIDCLGKTESNLTSYQFRNSSDIYFNVTPTSFASYTKNGLSIRKNIYSLIPHLKYSHDVWYYGKAVTYQAEENAEDQTLTVTVDTMKRNKTGISQLKMLIYQLHYSNQEPFMNAFGCQMDVESLKHYTSSELFHSKSLQTTKEEDEMVSFQVPLPQDQTVLYGLIVFQAFYSEYDAPYTYFYNTSLIYNRTQMKAPIKKDVQQNNDYVIIILMGAVTGLVLVMLFLGIRKIIKRRKQSLQFKSEKVKNVTVDEEQEQVKTV</sequence>
<feature type="signal peptide" evidence="2">
    <location>
        <begin position="1"/>
        <end position="16"/>
    </location>
</feature>